<dbReference type="SUPFAM" id="SSF50630">
    <property type="entry name" value="Acid proteases"/>
    <property type="match status" value="1"/>
</dbReference>
<dbReference type="InterPro" id="IPR021109">
    <property type="entry name" value="Peptidase_aspartic_dom_sf"/>
</dbReference>
<dbReference type="Gene3D" id="3.10.10.10">
    <property type="entry name" value="HIV Type 1 Reverse Transcriptase, subunit A, domain 1"/>
    <property type="match status" value="1"/>
</dbReference>
<dbReference type="Pfam" id="PF17921">
    <property type="entry name" value="Integrase_H2C2"/>
    <property type="match status" value="1"/>
</dbReference>
<dbReference type="Pfam" id="PF17919">
    <property type="entry name" value="RT_RNaseH_2"/>
    <property type="match status" value="1"/>
</dbReference>
<sequence>MSQPSEYSTTVTIRVQDQRLKVQVDSGAEVNVMDYKTYKTLHKRPPLRNSGAKLKPYGLKPLPVKGCFKTKVRANGQKVNATFYVTEKPTSTPIMGKYTAFDLDILKISVNELLQVQQPERELSNPLPEKVTKQQGTHMAYSNMAKQLTPLSKVTDFVTQLHQQKSTGESPVSQIVKKHPKVFQGIGKHKYRQVELIIDDSVQPKVQAQRRIPFPKRQQFEEIIQELEEADIIEQVEGPTEWISNVVLTPKADPSQLRMNIDMTTANTAIKRTRHVIPTLEELRYKLNGATHFTKLDMKQGYMQLELKQESRYMTTFYTHRGLRRFKRLNFGTNSAAELFHEEISQCLIDIDNADNLYDDIIVYGKTQQEHDIALAQVLQRFEDCGLTLGLPKCKLDQPEIEFFGMKFSAAGMSPTADKVKALIEAPAPTSIAEVRSFLGMANYSANFIQHYSETTAPLRHLTKKNARFQWTKECQKAFETLKQAMASPQVMSYYDPTRPTELIVDASKYGLASMLTQLDPKTGQYKVVRYDSRSTTQPESRYAQIELESAAVEFAIRRNHIYLYGLPEFSVITDHKPLLPLYNSYRADMPPRIHRHKLNLQGYTFNLKHKPGKDNPTDYMSRHPTQIPDSREQKEQQEAQLINHHIKAIIRDDLPVAVTLEQMKTATGKDPTMQRLIQAIQTGYISNPDKQELMPYSHVFKELSTVEGLVLRGSKMVVPESLRNQVVTLAHEGHQGIVRTKQFLRATTWFPGMDKRVEKEIAHCMPCQITVKTPQQEPLKPTVLPGEPWDVLATDLHGPLPTGEYLLVVQCLYSRYPAVEIVRSTSADTCIPVLDKVLSQFGIPTQITSDNGPPYNSEKFRQYAKYMGFEHKKKIPYAPWANGTAENFMKNLGKLIETAQEEKLNWRQELHKFLRAYRATPHPMTKKSPASLLFNGRKYKTRLPTPTNKTILVYDKEVRKNDQISKRNMKLRADSKKHVKTSEIKVGDKVLCQQKRGRKHTPAYSNEIMRVMKRKGSLIVARGETKTITRHVTFFKKVTEDFDVDTSDTPLTELVPPGNQRIVADMIHPPGQVQPGRERLEIGLQNPEALEPRERVLRDVNPEPVREARPVRNRRPPIRFRDENYEYNLEENLEE</sequence>
<dbReference type="Gene3D" id="2.40.70.10">
    <property type="entry name" value="Acid Proteases"/>
    <property type="match status" value="1"/>
</dbReference>
<dbReference type="Gene3D" id="3.30.420.10">
    <property type="entry name" value="Ribonuclease H-like superfamily/Ribonuclease H"/>
    <property type="match status" value="1"/>
</dbReference>
<dbReference type="InterPro" id="IPR036397">
    <property type="entry name" value="RNaseH_sf"/>
</dbReference>
<dbReference type="Proteomes" id="UP001152795">
    <property type="component" value="Unassembled WGS sequence"/>
</dbReference>
<dbReference type="InterPro" id="IPR041577">
    <property type="entry name" value="RT_RNaseH_2"/>
</dbReference>
<dbReference type="InterPro" id="IPR000477">
    <property type="entry name" value="RT_dom"/>
</dbReference>
<dbReference type="InterPro" id="IPR043128">
    <property type="entry name" value="Rev_trsase/Diguanyl_cyclase"/>
</dbReference>
<name>A0A7D9DXS2_PARCT</name>
<organism evidence="1 2">
    <name type="scientific">Paramuricea clavata</name>
    <name type="common">Red gorgonian</name>
    <name type="synonym">Violescent sea-whip</name>
    <dbReference type="NCBI Taxonomy" id="317549"/>
    <lineage>
        <taxon>Eukaryota</taxon>
        <taxon>Metazoa</taxon>
        <taxon>Cnidaria</taxon>
        <taxon>Anthozoa</taxon>
        <taxon>Octocorallia</taxon>
        <taxon>Malacalcyonacea</taxon>
        <taxon>Plexauridae</taxon>
        <taxon>Paramuricea</taxon>
    </lineage>
</organism>
<dbReference type="CDD" id="cd01647">
    <property type="entry name" value="RT_LTR"/>
    <property type="match status" value="1"/>
</dbReference>
<dbReference type="InterPro" id="IPR041588">
    <property type="entry name" value="Integrase_H2C2"/>
</dbReference>
<dbReference type="PROSITE" id="PS50878">
    <property type="entry name" value="RT_POL"/>
    <property type="match status" value="1"/>
</dbReference>
<accession>A0A7D9DXS2</accession>
<dbReference type="GO" id="GO:0015074">
    <property type="term" value="P:DNA integration"/>
    <property type="evidence" value="ECO:0007669"/>
    <property type="project" value="InterPro"/>
</dbReference>
<proteinExistence type="predicted"/>
<reference evidence="1" key="1">
    <citation type="submission" date="2020-04" db="EMBL/GenBank/DDBJ databases">
        <authorList>
            <person name="Alioto T."/>
            <person name="Alioto T."/>
            <person name="Gomez Garrido J."/>
        </authorList>
    </citation>
    <scope>NUCLEOTIDE SEQUENCE</scope>
    <source>
        <strain evidence="1">A484AB</strain>
    </source>
</reference>
<dbReference type="PROSITE" id="PS50994">
    <property type="entry name" value="INTEGRASE"/>
    <property type="match status" value="1"/>
</dbReference>
<dbReference type="Pfam" id="PF00665">
    <property type="entry name" value="rve"/>
    <property type="match status" value="1"/>
</dbReference>
<dbReference type="FunFam" id="1.10.340.70:FF:000003">
    <property type="entry name" value="Protein CBG25708"/>
    <property type="match status" value="1"/>
</dbReference>
<keyword evidence="2" id="KW-1185">Reference proteome</keyword>
<protein>
    <submittedName>
        <fullName evidence="1">Transposon Ty3-I Gag-Pol poly</fullName>
    </submittedName>
</protein>
<dbReference type="FunFam" id="3.30.70.270:FF:000026">
    <property type="entry name" value="Transposon Ty3-G Gag-Pol polyprotein"/>
    <property type="match status" value="1"/>
</dbReference>
<dbReference type="OrthoDB" id="427924at2759"/>
<dbReference type="InterPro" id="IPR050951">
    <property type="entry name" value="Retrovirus_Pol_polyprotein"/>
</dbReference>
<comment type="caution">
    <text evidence="1">The sequence shown here is derived from an EMBL/GenBank/DDBJ whole genome shotgun (WGS) entry which is preliminary data.</text>
</comment>
<dbReference type="Pfam" id="PF00078">
    <property type="entry name" value="RVT_1"/>
    <property type="match status" value="1"/>
</dbReference>
<dbReference type="PANTHER" id="PTHR37984">
    <property type="entry name" value="PROTEIN CBG26694"/>
    <property type="match status" value="1"/>
</dbReference>
<dbReference type="Gene3D" id="1.10.340.70">
    <property type="match status" value="1"/>
</dbReference>
<dbReference type="CDD" id="cd05481">
    <property type="entry name" value="retropepsin_like_LTR_1"/>
    <property type="match status" value="1"/>
</dbReference>
<dbReference type="SUPFAM" id="SSF53098">
    <property type="entry name" value="Ribonuclease H-like"/>
    <property type="match status" value="1"/>
</dbReference>
<dbReference type="Gene3D" id="3.30.70.270">
    <property type="match status" value="2"/>
</dbReference>
<dbReference type="InterPro" id="IPR012337">
    <property type="entry name" value="RNaseH-like_sf"/>
</dbReference>
<dbReference type="FunFam" id="3.30.420.10:FF:000063">
    <property type="entry name" value="Retrovirus-related Pol polyprotein from transposon 297-like Protein"/>
    <property type="match status" value="1"/>
</dbReference>
<dbReference type="AlphaFoldDB" id="A0A7D9DXS2"/>
<gene>
    <name evidence="1" type="ORF">PACLA_8A019082</name>
</gene>
<dbReference type="InterPro" id="IPR043502">
    <property type="entry name" value="DNA/RNA_pol_sf"/>
</dbReference>
<evidence type="ECO:0000313" key="2">
    <source>
        <dbReference type="Proteomes" id="UP001152795"/>
    </source>
</evidence>
<dbReference type="InterPro" id="IPR001584">
    <property type="entry name" value="Integrase_cat-core"/>
</dbReference>
<dbReference type="GO" id="GO:0003676">
    <property type="term" value="F:nucleic acid binding"/>
    <property type="evidence" value="ECO:0007669"/>
    <property type="project" value="InterPro"/>
</dbReference>
<dbReference type="PANTHER" id="PTHR37984:SF11">
    <property type="entry name" value="INTEGRASE CATALYTIC DOMAIN-CONTAINING PROTEIN"/>
    <property type="match status" value="1"/>
</dbReference>
<dbReference type="SUPFAM" id="SSF56672">
    <property type="entry name" value="DNA/RNA polymerases"/>
    <property type="match status" value="1"/>
</dbReference>
<evidence type="ECO:0000313" key="1">
    <source>
        <dbReference type="EMBL" id="CAB3996952.1"/>
    </source>
</evidence>
<dbReference type="EMBL" id="CACRXK020002985">
    <property type="protein sequence ID" value="CAB3996952.1"/>
    <property type="molecule type" value="Genomic_DNA"/>
</dbReference>
<dbReference type="CDD" id="cd09274">
    <property type="entry name" value="RNase_HI_RT_Ty3"/>
    <property type="match status" value="1"/>
</dbReference>